<keyword evidence="3" id="KW-0812">Transmembrane</keyword>
<feature type="transmembrane region" description="Helical" evidence="3">
    <location>
        <begin position="230"/>
        <end position="252"/>
    </location>
</feature>
<evidence type="ECO:0000256" key="3">
    <source>
        <dbReference type="SAM" id="Phobius"/>
    </source>
</evidence>
<feature type="domain" description="Glycosyltransferase 2-like" evidence="4">
    <location>
        <begin position="28"/>
        <end position="144"/>
    </location>
</feature>
<dbReference type="SUPFAM" id="SSF53448">
    <property type="entry name" value="Nucleotide-diphospho-sugar transferases"/>
    <property type="match status" value="1"/>
</dbReference>
<dbReference type="RefSeq" id="WP_130418561.1">
    <property type="nucleotide sequence ID" value="NZ_SHKW01000001.1"/>
</dbReference>
<evidence type="ECO:0000259" key="4">
    <source>
        <dbReference type="Pfam" id="PF00535"/>
    </source>
</evidence>
<name>A0A4Q7YSH9_9BACT</name>
<organism evidence="5 6">
    <name type="scientific">Edaphobacter modestus</name>
    <dbReference type="NCBI Taxonomy" id="388466"/>
    <lineage>
        <taxon>Bacteria</taxon>
        <taxon>Pseudomonadati</taxon>
        <taxon>Acidobacteriota</taxon>
        <taxon>Terriglobia</taxon>
        <taxon>Terriglobales</taxon>
        <taxon>Acidobacteriaceae</taxon>
        <taxon>Edaphobacter</taxon>
    </lineage>
</organism>
<dbReference type="Proteomes" id="UP000292958">
    <property type="component" value="Unassembled WGS sequence"/>
</dbReference>
<sequence>MTSPSNDPTHEAVRTTSAPEHPTRQTLSVAIITLNEEANLARTLASVQFADEVIVIDSGSTDRTLEIAREFDAKVYFEQWKGFASQKNSAIEKCTGTWILSLDADEELTLELQQEIRVLLRTKPPADAYMIRRRNLFLNSWMRHGGYYPDPKLRLFRRYSANFAPPARFTERPVHETIAFDGVLDTLKHDLIHHAYPTIESYIEHMDRYSTLGAQIIVDKGKTSRSWSTFYYNIFILPTFTFLWNFIFRLGFLDGREGFLLHLYHSTYTSWKYAKAWQTTRHR</sequence>
<accession>A0A4Q7YSH9</accession>
<keyword evidence="5" id="KW-0808">Transferase</keyword>
<gene>
    <name evidence="5" type="ORF">BDD14_1964</name>
</gene>
<dbReference type="InterPro" id="IPR001173">
    <property type="entry name" value="Glyco_trans_2-like"/>
</dbReference>
<keyword evidence="3" id="KW-0472">Membrane</keyword>
<dbReference type="AlphaFoldDB" id="A0A4Q7YSH9"/>
<comment type="caution">
    <text evidence="5">The sequence shown here is derived from an EMBL/GenBank/DDBJ whole genome shotgun (WGS) entry which is preliminary data.</text>
</comment>
<feature type="region of interest" description="Disordered" evidence="2">
    <location>
        <begin position="1"/>
        <end position="22"/>
    </location>
</feature>
<keyword evidence="3" id="KW-1133">Transmembrane helix</keyword>
<dbReference type="EMBL" id="SHKW01000001">
    <property type="protein sequence ID" value="RZU40500.1"/>
    <property type="molecule type" value="Genomic_DNA"/>
</dbReference>
<evidence type="ECO:0000313" key="5">
    <source>
        <dbReference type="EMBL" id="RZU40500.1"/>
    </source>
</evidence>
<dbReference type="Gene3D" id="3.90.550.10">
    <property type="entry name" value="Spore Coat Polysaccharide Biosynthesis Protein SpsA, Chain A"/>
    <property type="match status" value="1"/>
</dbReference>
<keyword evidence="6" id="KW-1185">Reference proteome</keyword>
<evidence type="ECO:0000256" key="1">
    <source>
        <dbReference type="ARBA" id="ARBA00038494"/>
    </source>
</evidence>
<evidence type="ECO:0000256" key="2">
    <source>
        <dbReference type="SAM" id="MobiDB-lite"/>
    </source>
</evidence>
<dbReference type="GO" id="GO:0016740">
    <property type="term" value="F:transferase activity"/>
    <property type="evidence" value="ECO:0007669"/>
    <property type="project" value="UniProtKB-KW"/>
</dbReference>
<evidence type="ECO:0000313" key="6">
    <source>
        <dbReference type="Proteomes" id="UP000292958"/>
    </source>
</evidence>
<dbReference type="CDD" id="cd02511">
    <property type="entry name" value="Beta4Glucosyltransferase"/>
    <property type="match status" value="1"/>
</dbReference>
<dbReference type="Pfam" id="PF00535">
    <property type="entry name" value="Glycos_transf_2"/>
    <property type="match status" value="1"/>
</dbReference>
<dbReference type="PANTHER" id="PTHR43630:SF2">
    <property type="entry name" value="GLYCOSYLTRANSFERASE"/>
    <property type="match status" value="1"/>
</dbReference>
<reference evidence="5 6" key="1">
    <citation type="submission" date="2019-02" db="EMBL/GenBank/DDBJ databases">
        <title>Genomic Encyclopedia of Archaeal and Bacterial Type Strains, Phase II (KMG-II): from individual species to whole genera.</title>
        <authorList>
            <person name="Goeker M."/>
        </authorList>
    </citation>
    <scope>NUCLEOTIDE SEQUENCE [LARGE SCALE GENOMIC DNA]</scope>
    <source>
        <strain evidence="5 6">DSM 18101</strain>
    </source>
</reference>
<dbReference type="OrthoDB" id="9815923at2"/>
<proteinExistence type="inferred from homology"/>
<dbReference type="InterPro" id="IPR029044">
    <property type="entry name" value="Nucleotide-diphossugar_trans"/>
</dbReference>
<dbReference type="PANTHER" id="PTHR43630">
    <property type="entry name" value="POLY-BETA-1,6-N-ACETYL-D-GLUCOSAMINE SYNTHASE"/>
    <property type="match status" value="1"/>
</dbReference>
<protein>
    <submittedName>
        <fullName evidence="5">Glycosyltransferase involved in cell wall biosynthesis</fullName>
    </submittedName>
</protein>
<comment type="similarity">
    <text evidence="1">Belongs to the glycosyltransferase 2 family. WaaE/KdtX subfamily.</text>
</comment>